<dbReference type="WBParaSite" id="ECPE_0001690101-mRNA-1">
    <property type="protein sequence ID" value="ECPE_0001690101-mRNA-1"/>
    <property type="gene ID" value="ECPE_0001690101"/>
</dbReference>
<evidence type="ECO:0000256" key="4">
    <source>
        <dbReference type="ARBA" id="ARBA00023136"/>
    </source>
</evidence>
<sequence length="147" mass="16955">MDSCCRKHTHERASDQRLTQDIGTACGLISDILPLFIINPILVMFYTYKCVDKAGWLGPISAYIMFVVYAVIAHFVTAWTSKAIYEHDRQEGNFRFYHTQVRTFSEGAALMDVGRAEHYFADTALWRMLHALRVSVNRIPVIFCKSW</sequence>
<dbReference type="GO" id="GO:0005524">
    <property type="term" value="F:ATP binding"/>
    <property type="evidence" value="ECO:0007669"/>
    <property type="project" value="InterPro"/>
</dbReference>
<feature type="domain" description="ABC transmembrane type-1" evidence="6">
    <location>
        <begin position="14"/>
        <end position="132"/>
    </location>
</feature>
<accession>A0A183BCC3</accession>
<name>A0A183BCC3_9TREM</name>
<protein>
    <submittedName>
        <fullName evidence="9">ABC transmembrane type-1 domain-containing protein</fullName>
    </submittedName>
</protein>
<dbReference type="GO" id="GO:0042760">
    <property type="term" value="P:very long-chain fatty acid catabolic process"/>
    <property type="evidence" value="ECO:0007669"/>
    <property type="project" value="TreeGrafter"/>
</dbReference>
<dbReference type="InterPro" id="IPR050835">
    <property type="entry name" value="ABC_transporter_sub-D"/>
</dbReference>
<evidence type="ECO:0000313" key="9">
    <source>
        <dbReference type="WBParaSite" id="ECPE_0001690101-mRNA-1"/>
    </source>
</evidence>
<evidence type="ECO:0000313" key="8">
    <source>
        <dbReference type="Proteomes" id="UP000272942"/>
    </source>
</evidence>
<dbReference type="GO" id="GO:0006635">
    <property type="term" value="P:fatty acid beta-oxidation"/>
    <property type="evidence" value="ECO:0007669"/>
    <property type="project" value="TreeGrafter"/>
</dbReference>
<dbReference type="Pfam" id="PF06472">
    <property type="entry name" value="ABC_membrane_2"/>
    <property type="match status" value="1"/>
</dbReference>
<dbReference type="PANTHER" id="PTHR11384">
    <property type="entry name" value="ATP-BINDING CASSETTE, SUB-FAMILY D MEMBER"/>
    <property type="match status" value="1"/>
</dbReference>
<dbReference type="OrthoDB" id="422637at2759"/>
<dbReference type="GO" id="GO:0007031">
    <property type="term" value="P:peroxisome organization"/>
    <property type="evidence" value="ECO:0007669"/>
    <property type="project" value="TreeGrafter"/>
</dbReference>
<dbReference type="GO" id="GO:0005324">
    <property type="term" value="F:long-chain fatty acid transmembrane transporter activity"/>
    <property type="evidence" value="ECO:0007669"/>
    <property type="project" value="TreeGrafter"/>
</dbReference>
<evidence type="ECO:0000256" key="5">
    <source>
        <dbReference type="SAM" id="Phobius"/>
    </source>
</evidence>
<gene>
    <name evidence="7" type="ORF">ECPE_LOCUS16858</name>
</gene>
<dbReference type="PANTHER" id="PTHR11384:SF59">
    <property type="entry name" value="LYSOSOMAL COBALAMIN TRANSPORTER ABCD4"/>
    <property type="match status" value="1"/>
</dbReference>
<feature type="transmembrane region" description="Helical" evidence="5">
    <location>
        <begin position="60"/>
        <end position="80"/>
    </location>
</feature>
<proteinExistence type="predicted"/>
<dbReference type="GO" id="GO:0015910">
    <property type="term" value="P:long-chain fatty acid import into peroxisome"/>
    <property type="evidence" value="ECO:0007669"/>
    <property type="project" value="TreeGrafter"/>
</dbReference>
<dbReference type="Proteomes" id="UP000272942">
    <property type="component" value="Unassembled WGS sequence"/>
</dbReference>
<keyword evidence="8" id="KW-1185">Reference proteome</keyword>
<keyword evidence="1" id="KW-0813">Transport</keyword>
<evidence type="ECO:0000259" key="6">
    <source>
        <dbReference type="Pfam" id="PF06472"/>
    </source>
</evidence>
<keyword evidence="3 5" id="KW-1133">Transmembrane helix</keyword>
<dbReference type="InterPro" id="IPR011527">
    <property type="entry name" value="ABC1_TM_dom"/>
</dbReference>
<keyword evidence="4 5" id="KW-0472">Membrane</keyword>
<evidence type="ECO:0000313" key="7">
    <source>
        <dbReference type="EMBL" id="VDP94131.1"/>
    </source>
</evidence>
<dbReference type="EMBL" id="UZAN01066249">
    <property type="protein sequence ID" value="VDP94131.1"/>
    <property type="molecule type" value="Genomic_DNA"/>
</dbReference>
<dbReference type="GO" id="GO:0005778">
    <property type="term" value="C:peroxisomal membrane"/>
    <property type="evidence" value="ECO:0007669"/>
    <property type="project" value="TreeGrafter"/>
</dbReference>
<organism evidence="9">
    <name type="scientific">Echinostoma caproni</name>
    <dbReference type="NCBI Taxonomy" id="27848"/>
    <lineage>
        <taxon>Eukaryota</taxon>
        <taxon>Metazoa</taxon>
        <taxon>Spiralia</taxon>
        <taxon>Lophotrochozoa</taxon>
        <taxon>Platyhelminthes</taxon>
        <taxon>Trematoda</taxon>
        <taxon>Digenea</taxon>
        <taxon>Plagiorchiida</taxon>
        <taxon>Echinostomata</taxon>
        <taxon>Echinostomatoidea</taxon>
        <taxon>Echinostomatidae</taxon>
        <taxon>Echinostoma</taxon>
    </lineage>
</organism>
<reference evidence="7 8" key="2">
    <citation type="submission" date="2018-11" db="EMBL/GenBank/DDBJ databases">
        <authorList>
            <consortium name="Pathogen Informatics"/>
        </authorList>
    </citation>
    <scope>NUCLEOTIDE SEQUENCE [LARGE SCALE GENOMIC DNA]</scope>
    <source>
        <strain evidence="7 8">Egypt</strain>
    </source>
</reference>
<dbReference type="AlphaFoldDB" id="A0A183BCC3"/>
<keyword evidence="2 5" id="KW-0812">Transmembrane</keyword>
<dbReference type="GO" id="GO:0140359">
    <property type="term" value="F:ABC-type transporter activity"/>
    <property type="evidence" value="ECO:0007669"/>
    <property type="project" value="InterPro"/>
</dbReference>
<evidence type="ECO:0000256" key="2">
    <source>
        <dbReference type="ARBA" id="ARBA00022692"/>
    </source>
</evidence>
<feature type="transmembrane region" description="Helical" evidence="5">
    <location>
        <begin position="21"/>
        <end position="48"/>
    </location>
</feature>
<reference evidence="9" key="1">
    <citation type="submission" date="2016-06" db="UniProtKB">
        <authorList>
            <consortium name="WormBaseParasite"/>
        </authorList>
    </citation>
    <scope>IDENTIFICATION</scope>
</reference>
<evidence type="ECO:0000256" key="3">
    <source>
        <dbReference type="ARBA" id="ARBA00022989"/>
    </source>
</evidence>
<evidence type="ECO:0000256" key="1">
    <source>
        <dbReference type="ARBA" id="ARBA00022448"/>
    </source>
</evidence>